<dbReference type="RefSeq" id="WP_187465828.1">
    <property type="nucleotide sequence ID" value="NZ_JACSIT010000075.1"/>
</dbReference>
<dbReference type="EMBL" id="JACSIT010000075">
    <property type="protein sequence ID" value="MBC6993725.1"/>
    <property type="molecule type" value="Genomic_DNA"/>
</dbReference>
<gene>
    <name evidence="1" type="ORF">H9S92_06110</name>
</gene>
<organism evidence="1 2">
    <name type="scientific">Neolewinella lacunae</name>
    <dbReference type="NCBI Taxonomy" id="1517758"/>
    <lineage>
        <taxon>Bacteria</taxon>
        <taxon>Pseudomonadati</taxon>
        <taxon>Bacteroidota</taxon>
        <taxon>Saprospiria</taxon>
        <taxon>Saprospirales</taxon>
        <taxon>Lewinellaceae</taxon>
        <taxon>Neolewinella</taxon>
    </lineage>
</organism>
<accession>A0A923PJI4</accession>
<evidence type="ECO:0000313" key="1">
    <source>
        <dbReference type="EMBL" id="MBC6993725.1"/>
    </source>
</evidence>
<dbReference type="Proteomes" id="UP000650081">
    <property type="component" value="Unassembled WGS sequence"/>
</dbReference>
<evidence type="ECO:0000313" key="2">
    <source>
        <dbReference type="Proteomes" id="UP000650081"/>
    </source>
</evidence>
<comment type="caution">
    <text evidence="1">The sequence shown here is derived from an EMBL/GenBank/DDBJ whole genome shotgun (WGS) entry which is preliminary data.</text>
</comment>
<keyword evidence="2" id="KW-1185">Reference proteome</keyword>
<dbReference type="AlphaFoldDB" id="A0A923PJI4"/>
<reference evidence="1" key="1">
    <citation type="submission" date="2020-08" db="EMBL/GenBank/DDBJ databases">
        <title>Lewinella bacteria from marine environments.</title>
        <authorList>
            <person name="Zhong Y."/>
        </authorList>
    </citation>
    <scope>NUCLEOTIDE SEQUENCE</scope>
    <source>
        <strain evidence="1">KCTC 42187</strain>
    </source>
</reference>
<sequence length="162" mass="17925">MTFRPFIQKLAPVLTAYLLLVSVGLPLQRVYCACMGLEWLSLTTNTEHECHHPARAVAHEHATKTCCHAPQEDTVQPQMERRHGCGDSEVLLVQLQTDFSAEQHQWELTSPKAVQFLPAAPVAVVSWASPVARLRALPIRGPTAPPLPAGRSLLEAHQSWLI</sequence>
<proteinExistence type="predicted"/>
<protein>
    <submittedName>
        <fullName evidence="1">Uncharacterized protein</fullName>
    </submittedName>
</protein>
<name>A0A923PJI4_9BACT</name>